<keyword evidence="2" id="KW-1133">Transmembrane helix</keyword>
<dbReference type="GO" id="GO:0005886">
    <property type="term" value="C:plasma membrane"/>
    <property type="evidence" value="ECO:0007669"/>
    <property type="project" value="TreeGrafter"/>
</dbReference>
<sequence>MASPLKNKWIPVAIVAVLAVGGWYAWQQYKASEDDGAFVGSNGRIEATEVDVATKLAGRVDDILVDEGAFVTAGQVLATMQVQTLDAQLREARAQRQQAVDAVASAEAQVAMRQSDKAALQAQVRQAEAELDAARRRLTRSETLAKEGAASAQTLDDDRARTRSAEAAIAAARAQVTSADAAIAAARSQVTSAQSQVEAVDATLERIQAEIDDSQLKAPRDGRVQYRVAQPGEVLGAGGKVLNLIDLSDVYMTFFLPTDTAGRVALGTEVRIVLDAAPDFVIPAKVSFVASNAQFTPKTVETASERQKLMFRVRAQIDRELLRQHLEYVKTGLPGEAWVRLDPQREWPAHLALKAAQ</sequence>
<proteinExistence type="predicted"/>
<dbReference type="RefSeq" id="WP_122226498.1">
    <property type="nucleotide sequence ID" value="NZ_RDQO01000001.1"/>
</dbReference>
<dbReference type="AlphaFoldDB" id="A0A3M6QZN0"/>
<comment type="caution">
    <text evidence="4">The sequence shown here is derived from an EMBL/GenBank/DDBJ whole genome shotgun (WGS) entry which is preliminary data.</text>
</comment>
<dbReference type="InterPro" id="IPR058624">
    <property type="entry name" value="MdtA-like_HH"/>
</dbReference>
<dbReference type="SUPFAM" id="SSF111369">
    <property type="entry name" value="HlyD-like secretion proteins"/>
    <property type="match status" value="3"/>
</dbReference>
<feature type="transmembrane region" description="Helical" evidence="2">
    <location>
        <begin position="9"/>
        <end position="26"/>
    </location>
</feature>
<evidence type="ECO:0000256" key="1">
    <source>
        <dbReference type="SAM" id="Coils"/>
    </source>
</evidence>
<accession>A0A3M6QZN0</accession>
<gene>
    <name evidence="4" type="ORF">D8I35_04590</name>
</gene>
<name>A0A3M6QZN0_9BURK</name>
<dbReference type="Gene3D" id="2.40.30.170">
    <property type="match status" value="1"/>
</dbReference>
<keyword evidence="1" id="KW-0175">Coiled coil</keyword>
<evidence type="ECO:0000313" key="4">
    <source>
        <dbReference type="EMBL" id="RMX08373.1"/>
    </source>
</evidence>
<dbReference type="EMBL" id="RDQO01000001">
    <property type="protein sequence ID" value="RMX08373.1"/>
    <property type="molecule type" value="Genomic_DNA"/>
</dbReference>
<evidence type="ECO:0000256" key="2">
    <source>
        <dbReference type="SAM" id="Phobius"/>
    </source>
</evidence>
<dbReference type="OrthoDB" id="9778236at2"/>
<dbReference type="PANTHER" id="PTHR30438:SF2">
    <property type="entry name" value="MEMBRANE PROTEIN"/>
    <property type="match status" value="1"/>
</dbReference>
<keyword evidence="2" id="KW-0812">Transmembrane</keyword>
<evidence type="ECO:0000259" key="3">
    <source>
        <dbReference type="Pfam" id="PF25876"/>
    </source>
</evidence>
<evidence type="ECO:0000313" key="5">
    <source>
        <dbReference type="Proteomes" id="UP000278006"/>
    </source>
</evidence>
<dbReference type="Pfam" id="PF25876">
    <property type="entry name" value="HH_MFP_RND"/>
    <property type="match status" value="1"/>
</dbReference>
<feature type="coiled-coil region" evidence="1">
    <location>
        <begin position="190"/>
        <end position="217"/>
    </location>
</feature>
<feature type="coiled-coil region" evidence="1">
    <location>
        <begin position="82"/>
        <end position="144"/>
    </location>
</feature>
<dbReference type="PANTHER" id="PTHR30438">
    <property type="entry name" value="36 KDA ANTIGEN-RELATED"/>
    <property type="match status" value="1"/>
</dbReference>
<organism evidence="4 5">
    <name type="scientific">Corticibacter populi</name>
    <dbReference type="NCBI Taxonomy" id="1550736"/>
    <lineage>
        <taxon>Bacteria</taxon>
        <taxon>Pseudomonadati</taxon>
        <taxon>Pseudomonadota</taxon>
        <taxon>Betaproteobacteria</taxon>
        <taxon>Burkholderiales</taxon>
        <taxon>Comamonadaceae</taxon>
        <taxon>Corticibacter</taxon>
    </lineage>
</organism>
<protein>
    <submittedName>
        <fullName evidence="4">HlyD family efflux transporter periplasmic adaptor subunit</fullName>
    </submittedName>
</protein>
<feature type="domain" description="Multidrug resistance protein MdtA-like alpha-helical hairpin" evidence="3">
    <location>
        <begin position="118"/>
        <end position="180"/>
    </location>
</feature>
<keyword evidence="5" id="KW-1185">Reference proteome</keyword>
<dbReference type="Gene3D" id="1.10.287.470">
    <property type="entry name" value="Helix hairpin bin"/>
    <property type="match status" value="1"/>
</dbReference>
<dbReference type="Proteomes" id="UP000278006">
    <property type="component" value="Unassembled WGS sequence"/>
</dbReference>
<reference evidence="4 5" key="1">
    <citation type="submission" date="2018-10" db="EMBL/GenBank/DDBJ databases">
        <title>Draft genome of Cortibacter populi DSM10536.</title>
        <authorList>
            <person name="Bernier A.-M."/>
            <person name="Bernard K."/>
        </authorList>
    </citation>
    <scope>NUCLEOTIDE SEQUENCE [LARGE SCALE GENOMIC DNA]</scope>
    <source>
        <strain evidence="4 5">DSM 105136</strain>
    </source>
</reference>
<keyword evidence="2" id="KW-0472">Membrane</keyword>
<dbReference type="Gene3D" id="2.40.50.100">
    <property type="match status" value="1"/>
</dbReference>